<evidence type="ECO:0000313" key="1">
    <source>
        <dbReference type="EMBL" id="CAH0719858.1"/>
    </source>
</evidence>
<dbReference type="AlphaFoldDB" id="A0A8J9VDL3"/>
<gene>
    <name evidence="1" type="ORF">BINO364_LOCUS6153</name>
</gene>
<sequence>MLNKIKTEVENIDNMPWSILRKNISLNCAAVRRSMGVCTIPGSEMGIKCPVKSMSLSTASDDYDNKSHGKKALSSTKQIQTKYDDATSQTIALTIRVDKETNCNIFQSMSVKSSCEGLKAIFIGLRKVSDHTLLVRWRAPPKVADVKASSRRSFNTKNI</sequence>
<name>A0A8J9VDL3_9NEOP</name>
<evidence type="ECO:0000313" key="2">
    <source>
        <dbReference type="Proteomes" id="UP000838878"/>
    </source>
</evidence>
<dbReference type="EMBL" id="OV170234">
    <property type="protein sequence ID" value="CAH0719858.1"/>
    <property type="molecule type" value="Genomic_DNA"/>
</dbReference>
<dbReference type="Proteomes" id="UP000838878">
    <property type="component" value="Chromosome 14"/>
</dbReference>
<feature type="non-terminal residue" evidence="1">
    <location>
        <position position="159"/>
    </location>
</feature>
<accession>A0A8J9VDL3</accession>
<organism evidence="1 2">
    <name type="scientific">Brenthis ino</name>
    <name type="common">lesser marbled fritillary</name>
    <dbReference type="NCBI Taxonomy" id="405034"/>
    <lineage>
        <taxon>Eukaryota</taxon>
        <taxon>Metazoa</taxon>
        <taxon>Ecdysozoa</taxon>
        <taxon>Arthropoda</taxon>
        <taxon>Hexapoda</taxon>
        <taxon>Insecta</taxon>
        <taxon>Pterygota</taxon>
        <taxon>Neoptera</taxon>
        <taxon>Endopterygota</taxon>
        <taxon>Lepidoptera</taxon>
        <taxon>Glossata</taxon>
        <taxon>Ditrysia</taxon>
        <taxon>Papilionoidea</taxon>
        <taxon>Nymphalidae</taxon>
        <taxon>Heliconiinae</taxon>
        <taxon>Argynnini</taxon>
        <taxon>Brenthis</taxon>
    </lineage>
</organism>
<keyword evidence="2" id="KW-1185">Reference proteome</keyword>
<dbReference type="OrthoDB" id="7417113at2759"/>
<reference evidence="1" key="1">
    <citation type="submission" date="2021-12" db="EMBL/GenBank/DDBJ databases">
        <authorList>
            <person name="Martin H S."/>
        </authorList>
    </citation>
    <scope>NUCLEOTIDE SEQUENCE</scope>
</reference>
<protein>
    <submittedName>
        <fullName evidence="1">Uncharacterized protein</fullName>
    </submittedName>
</protein>
<proteinExistence type="predicted"/>